<accession>A0AAE3QY51</accession>
<dbReference type="Proteomes" id="UP001241110">
    <property type="component" value="Unassembled WGS sequence"/>
</dbReference>
<dbReference type="EMBL" id="JASJOS010000015">
    <property type="protein sequence ID" value="MDJ1484613.1"/>
    <property type="molecule type" value="Genomic_DNA"/>
</dbReference>
<evidence type="ECO:0000313" key="3">
    <source>
        <dbReference type="Proteomes" id="UP001228581"/>
    </source>
</evidence>
<gene>
    <name evidence="1" type="ORF">QNI16_29210</name>
    <name evidence="2" type="ORF">QNI19_18560</name>
</gene>
<dbReference type="RefSeq" id="WP_313986174.1">
    <property type="nucleotide sequence ID" value="NZ_JASJOR010000003.1"/>
</dbReference>
<protein>
    <submittedName>
        <fullName evidence="1">Uncharacterized protein</fullName>
    </submittedName>
</protein>
<sequence length="43" mass="4837">MKYLLLACVFCFTSCAVEYAPHCKPPKNKSAKALYKHPYSAGR</sequence>
<dbReference type="AlphaFoldDB" id="A0AAE3QY51"/>
<evidence type="ECO:0000313" key="2">
    <source>
        <dbReference type="EMBL" id="MDJ1494947.1"/>
    </source>
</evidence>
<dbReference type="EMBL" id="JASJOT010000012">
    <property type="protein sequence ID" value="MDJ1494947.1"/>
    <property type="molecule type" value="Genomic_DNA"/>
</dbReference>
<evidence type="ECO:0000313" key="1">
    <source>
        <dbReference type="EMBL" id="MDJ1484613.1"/>
    </source>
</evidence>
<organism evidence="1 4">
    <name type="scientific">Xanthocytophaga flava</name>
    <dbReference type="NCBI Taxonomy" id="3048013"/>
    <lineage>
        <taxon>Bacteria</taxon>
        <taxon>Pseudomonadati</taxon>
        <taxon>Bacteroidota</taxon>
        <taxon>Cytophagia</taxon>
        <taxon>Cytophagales</taxon>
        <taxon>Rhodocytophagaceae</taxon>
        <taxon>Xanthocytophaga</taxon>
    </lineage>
</organism>
<name>A0AAE3QY51_9BACT</name>
<keyword evidence="3" id="KW-1185">Reference proteome</keyword>
<reference evidence="1 3" key="1">
    <citation type="submission" date="2023-05" db="EMBL/GenBank/DDBJ databases">
        <authorList>
            <person name="Zhang X."/>
        </authorList>
    </citation>
    <scope>NUCLEOTIDE SEQUENCE</scope>
    <source>
        <strain evidence="2 3">DM2B3-1</strain>
        <strain evidence="1">YF14B1</strain>
    </source>
</reference>
<proteinExistence type="predicted"/>
<dbReference type="Proteomes" id="UP001228581">
    <property type="component" value="Unassembled WGS sequence"/>
</dbReference>
<evidence type="ECO:0000313" key="4">
    <source>
        <dbReference type="Proteomes" id="UP001241110"/>
    </source>
</evidence>
<comment type="caution">
    <text evidence="1">The sequence shown here is derived from an EMBL/GenBank/DDBJ whole genome shotgun (WGS) entry which is preliminary data.</text>
</comment>